<dbReference type="SUPFAM" id="SSF56349">
    <property type="entry name" value="DNA breaking-rejoining enzymes"/>
    <property type="match status" value="1"/>
</dbReference>
<dbReference type="InterPro" id="IPR050090">
    <property type="entry name" value="Tyrosine_recombinase_XerCD"/>
</dbReference>
<dbReference type="InterPro" id="IPR023009">
    <property type="entry name" value="Tyrosine_recombinase_XerC/XerD"/>
</dbReference>
<dbReference type="InterPro" id="IPR002104">
    <property type="entry name" value="Integrase_catalytic"/>
</dbReference>
<keyword evidence="8 9" id="KW-0131">Cell cycle</keyword>
<comment type="subunit">
    <text evidence="9">Forms a cyclic heterotetrameric complex composed of two molecules of XerC and two molecules of XerD.</text>
</comment>
<dbReference type="GO" id="GO:0051301">
    <property type="term" value="P:cell division"/>
    <property type="evidence" value="ECO:0007669"/>
    <property type="project" value="UniProtKB-KW"/>
</dbReference>
<dbReference type="NCBIfam" id="NF001399">
    <property type="entry name" value="PRK00283.1"/>
    <property type="match status" value="1"/>
</dbReference>
<comment type="function">
    <text evidence="9">Site-specific tyrosine recombinase, which acts by catalyzing the cutting and rejoining of the recombining DNA molecules. The XerC-XerD complex is essential to convert dimers of the bacterial chromosome into monomers to permit their segregation at cell division. It also contributes to the segregational stability of plasmids.</text>
</comment>
<dbReference type="GO" id="GO:0007059">
    <property type="term" value="P:chromosome segregation"/>
    <property type="evidence" value="ECO:0007669"/>
    <property type="project" value="UniProtKB-UniRule"/>
</dbReference>
<dbReference type="GO" id="GO:0006313">
    <property type="term" value="P:DNA transposition"/>
    <property type="evidence" value="ECO:0007669"/>
    <property type="project" value="UniProtKB-UniRule"/>
</dbReference>
<dbReference type="InterPro" id="IPR044068">
    <property type="entry name" value="CB"/>
</dbReference>
<evidence type="ECO:0000259" key="11">
    <source>
        <dbReference type="PROSITE" id="PS51900"/>
    </source>
</evidence>
<dbReference type="InterPro" id="IPR013762">
    <property type="entry name" value="Integrase-like_cat_sf"/>
</dbReference>
<comment type="similarity">
    <text evidence="9">Belongs to the 'phage' integrase family. XerC subfamily.</text>
</comment>
<dbReference type="GO" id="GO:0005737">
    <property type="term" value="C:cytoplasm"/>
    <property type="evidence" value="ECO:0007669"/>
    <property type="project" value="UniProtKB-SubCell"/>
</dbReference>
<keyword evidence="6 9" id="KW-0238">DNA-binding</keyword>
<dbReference type="InterPro" id="IPR011010">
    <property type="entry name" value="DNA_brk_join_enz"/>
</dbReference>
<dbReference type="Pfam" id="PF02899">
    <property type="entry name" value="Phage_int_SAM_1"/>
    <property type="match status" value="1"/>
</dbReference>
<dbReference type="Proteomes" id="UP000269883">
    <property type="component" value="Chromosome"/>
</dbReference>
<evidence type="ECO:0000313" key="13">
    <source>
        <dbReference type="Proteomes" id="UP000269883"/>
    </source>
</evidence>
<dbReference type="PROSITE" id="PS51898">
    <property type="entry name" value="TYR_RECOMBINASE"/>
    <property type="match status" value="1"/>
</dbReference>
<dbReference type="Gene3D" id="1.10.443.10">
    <property type="entry name" value="Intergrase catalytic core"/>
    <property type="match status" value="1"/>
</dbReference>
<dbReference type="PROSITE" id="PS51900">
    <property type="entry name" value="CB"/>
    <property type="match status" value="1"/>
</dbReference>
<dbReference type="Pfam" id="PF00589">
    <property type="entry name" value="Phage_integrase"/>
    <property type="match status" value="1"/>
</dbReference>
<dbReference type="AlphaFoldDB" id="A0A2Z6AVE8"/>
<feature type="domain" description="Core-binding (CB)" evidence="11">
    <location>
        <begin position="6"/>
        <end position="94"/>
    </location>
</feature>
<evidence type="ECO:0000256" key="4">
    <source>
        <dbReference type="ARBA" id="ARBA00022829"/>
    </source>
</evidence>
<dbReference type="HAMAP" id="MF_01808">
    <property type="entry name" value="Recomb_XerC_XerD"/>
    <property type="match status" value="1"/>
</dbReference>
<proteinExistence type="inferred from homology"/>
<evidence type="ECO:0000256" key="6">
    <source>
        <dbReference type="ARBA" id="ARBA00023125"/>
    </source>
</evidence>
<feature type="active site" evidence="9">
    <location>
        <position position="249"/>
    </location>
</feature>
<sequence>MTVRDYELPDTALAFLGHMDVEKGYSPATVAAYARDLEQFQGYLESRELTLDNPGAITRSHVRGFMADLHRQRTAKSSVARKLSSLRSLFKYLAKSGLVASNPVAGVKNPKQEQRHPKALNVDQALALMVAGVPDGPRGLRDLALAEVLYGSGLRVSEALGLDLDDVDLNSSVVRVMGKGSKERVSPLSDAGRERLRTYMAERGEFTASVTEKALFLGDKGARLQRRQANRILERLAKLAGLPEHVHPHMLRHSFATHLLESGADLRSVQELLGHERLTTTQRYTHLTLDKLMRVYDNAHPKSGARRKKK</sequence>
<dbReference type="KEGG" id="dfl:DFE_0496"/>
<evidence type="ECO:0000256" key="9">
    <source>
        <dbReference type="HAMAP-Rule" id="MF_01808"/>
    </source>
</evidence>
<reference evidence="12 13" key="1">
    <citation type="journal article" date="2018" name="Sci. Adv.">
        <title>Multi-heme cytochromes provide a pathway for survival in energy-limited environments.</title>
        <authorList>
            <person name="Deng X."/>
            <person name="Dohmae N."/>
            <person name="Nealson K.H."/>
            <person name="Hashimoto K."/>
            <person name="Okamoto A."/>
        </authorList>
    </citation>
    <scope>NUCLEOTIDE SEQUENCE [LARGE SCALE GENOMIC DNA]</scope>
    <source>
        <strain evidence="12 13">IS5</strain>
    </source>
</reference>
<evidence type="ECO:0000259" key="10">
    <source>
        <dbReference type="PROSITE" id="PS51898"/>
    </source>
</evidence>
<feature type="active site" evidence="9">
    <location>
        <position position="179"/>
    </location>
</feature>
<evidence type="ECO:0000256" key="8">
    <source>
        <dbReference type="ARBA" id="ARBA00023306"/>
    </source>
</evidence>
<organism evidence="12 13">
    <name type="scientific">Desulfovibrio ferrophilus</name>
    <dbReference type="NCBI Taxonomy" id="241368"/>
    <lineage>
        <taxon>Bacteria</taxon>
        <taxon>Pseudomonadati</taxon>
        <taxon>Thermodesulfobacteriota</taxon>
        <taxon>Desulfovibrionia</taxon>
        <taxon>Desulfovibrionales</taxon>
        <taxon>Desulfovibrionaceae</taxon>
        <taxon>Desulfovibrio</taxon>
    </lineage>
</organism>
<keyword evidence="4 9" id="KW-0159">Chromosome partition</keyword>
<keyword evidence="3 9" id="KW-0132">Cell division</keyword>
<feature type="active site" evidence="9">
    <location>
        <position position="155"/>
    </location>
</feature>
<evidence type="ECO:0000256" key="2">
    <source>
        <dbReference type="ARBA" id="ARBA00022490"/>
    </source>
</evidence>
<dbReference type="PANTHER" id="PTHR30349:SF77">
    <property type="entry name" value="TYROSINE RECOMBINASE XERC"/>
    <property type="match status" value="1"/>
</dbReference>
<dbReference type="GO" id="GO:0003677">
    <property type="term" value="F:DNA binding"/>
    <property type="evidence" value="ECO:0007669"/>
    <property type="project" value="UniProtKB-UniRule"/>
</dbReference>
<dbReference type="GO" id="GO:0009037">
    <property type="term" value="F:tyrosine-based site-specific recombinase activity"/>
    <property type="evidence" value="ECO:0007669"/>
    <property type="project" value="UniProtKB-UniRule"/>
</dbReference>
<name>A0A2Z6AVE8_9BACT</name>
<feature type="domain" description="Tyr recombinase" evidence="10">
    <location>
        <begin position="115"/>
        <end position="297"/>
    </location>
</feature>
<comment type="subcellular location">
    <subcellularLocation>
        <location evidence="1 9">Cytoplasm</location>
    </subcellularLocation>
</comment>
<dbReference type="PANTHER" id="PTHR30349">
    <property type="entry name" value="PHAGE INTEGRASE-RELATED"/>
    <property type="match status" value="1"/>
</dbReference>
<feature type="active site" evidence="9">
    <location>
        <position position="252"/>
    </location>
</feature>
<feature type="active site" description="O-(3'-phospho-DNA)-tyrosine intermediate" evidence="9">
    <location>
        <position position="284"/>
    </location>
</feature>
<dbReference type="EMBL" id="AP017378">
    <property type="protein sequence ID" value="BBD07222.1"/>
    <property type="molecule type" value="Genomic_DNA"/>
</dbReference>
<evidence type="ECO:0000313" key="12">
    <source>
        <dbReference type="EMBL" id="BBD07222.1"/>
    </source>
</evidence>
<dbReference type="Gene3D" id="1.10.150.130">
    <property type="match status" value="1"/>
</dbReference>
<dbReference type="CDD" id="cd00798">
    <property type="entry name" value="INT_XerDC_C"/>
    <property type="match status" value="1"/>
</dbReference>
<accession>A0A2Z6AVE8</accession>
<feature type="active site" evidence="9">
    <location>
        <position position="275"/>
    </location>
</feature>
<evidence type="ECO:0000256" key="7">
    <source>
        <dbReference type="ARBA" id="ARBA00023172"/>
    </source>
</evidence>
<keyword evidence="13" id="KW-1185">Reference proteome</keyword>
<keyword evidence="2 9" id="KW-0963">Cytoplasm</keyword>
<keyword evidence="7 9" id="KW-0233">DNA recombination</keyword>
<evidence type="ECO:0000256" key="1">
    <source>
        <dbReference type="ARBA" id="ARBA00004496"/>
    </source>
</evidence>
<evidence type="ECO:0000256" key="3">
    <source>
        <dbReference type="ARBA" id="ARBA00022618"/>
    </source>
</evidence>
<keyword evidence="5 9" id="KW-0229">DNA integration</keyword>
<dbReference type="InterPro" id="IPR004107">
    <property type="entry name" value="Integrase_SAM-like_N"/>
</dbReference>
<protein>
    <recommendedName>
        <fullName evidence="9">Tyrosine recombinase XerC</fullName>
    </recommendedName>
</protein>
<evidence type="ECO:0000256" key="5">
    <source>
        <dbReference type="ARBA" id="ARBA00022908"/>
    </source>
</evidence>
<gene>
    <name evidence="9" type="primary">xerC</name>
    <name evidence="12" type="ORF">DFE_0496</name>
</gene>
<dbReference type="InterPro" id="IPR010998">
    <property type="entry name" value="Integrase_recombinase_N"/>
</dbReference>